<name>A0A1G2NWZ0_9BACT</name>
<accession>A0A1G2NWZ0</accession>
<organism evidence="2 3">
    <name type="scientific">Candidatus Taylorbacteria bacterium RIFCSPLOWO2_02_FULL_46_40</name>
    <dbReference type="NCBI Taxonomy" id="1802329"/>
    <lineage>
        <taxon>Bacteria</taxon>
        <taxon>Candidatus Tayloriibacteriota</taxon>
    </lineage>
</organism>
<dbReference type="Proteomes" id="UP000176429">
    <property type="component" value="Unassembled WGS sequence"/>
</dbReference>
<reference evidence="2 3" key="1">
    <citation type="journal article" date="2016" name="Nat. Commun.">
        <title>Thousands of microbial genomes shed light on interconnected biogeochemical processes in an aquifer system.</title>
        <authorList>
            <person name="Anantharaman K."/>
            <person name="Brown C.T."/>
            <person name="Hug L.A."/>
            <person name="Sharon I."/>
            <person name="Castelle C.J."/>
            <person name="Probst A.J."/>
            <person name="Thomas B.C."/>
            <person name="Singh A."/>
            <person name="Wilkins M.J."/>
            <person name="Karaoz U."/>
            <person name="Brodie E.L."/>
            <person name="Williams K.H."/>
            <person name="Hubbard S.S."/>
            <person name="Banfield J.F."/>
        </authorList>
    </citation>
    <scope>NUCLEOTIDE SEQUENCE [LARGE SCALE GENOMIC DNA]</scope>
</reference>
<evidence type="ECO:0000313" key="3">
    <source>
        <dbReference type="Proteomes" id="UP000176429"/>
    </source>
</evidence>
<protein>
    <submittedName>
        <fullName evidence="2">Uncharacterized protein</fullName>
    </submittedName>
</protein>
<dbReference type="EMBL" id="MHSH01000058">
    <property type="protein sequence ID" value="OHA39969.1"/>
    <property type="molecule type" value="Genomic_DNA"/>
</dbReference>
<dbReference type="AlphaFoldDB" id="A0A1G2NWZ0"/>
<comment type="caution">
    <text evidence="2">The sequence shown here is derived from an EMBL/GenBank/DDBJ whole genome shotgun (WGS) entry which is preliminary data.</text>
</comment>
<evidence type="ECO:0000313" key="2">
    <source>
        <dbReference type="EMBL" id="OHA39969.1"/>
    </source>
</evidence>
<proteinExistence type="predicted"/>
<evidence type="ECO:0000256" key="1">
    <source>
        <dbReference type="SAM" id="MobiDB-lite"/>
    </source>
</evidence>
<feature type="region of interest" description="Disordered" evidence="1">
    <location>
        <begin position="17"/>
        <end position="44"/>
    </location>
</feature>
<sequence>MKLFLNSSKVLIAKRAAQNSLRDSKTSPKACPRHDEGAVEESQQNFAWRSGETSMYFLRFSCTSG</sequence>
<feature type="compositionally biased region" description="Basic and acidic residues" evidence="1">
    <location>
        <begin position="22"/>
        <end position="37"/>
    </location>
</feature>
<gene>
    <name evidence="2" type="ORF">A3H68_03715</name>
</gene>